<accession>A0A653ESU5</accession>
<evidence type="ECO:0000313" key="1">
    <source>
        <dbReference type="EMBL" id="VTP00393.1"/>
    </source>
</evidence>
<organism evidence="1">
    <name type="scientific">Mycobacterium riyadhense</name>
    <dbReference type="NCBI Taxonomy" id="486698"/>
    <lineage>
        <taxon>Bacteria</taxon>
        <taxon>Bacillati</taxon>
        <taxon>Actinomycetota</taxon>
        <taxon>Actinomycetes</taxon>
        <taxon>Mycobacteriales</taxon>
        <taxon>Mycobacteriaceae</taxon>
        <taxon>Mycobacterium</taxon>
    </lineage>
</organism>
<proteinExistence type="predicted"/>
<gene>
    <name evidence="1" type="ORF">BIN_B_03495</name>
</gene>
<sequence length="45" mass="5171">MAAMVMESTTAHCRTPLRIQRNRPCLSRTSMAGLTNMREKMQSWS</sequence>
<dbReference type="AlphaFoldDB" id="A0A653ESU5"/>
<name>A0A653ESU5_9MYCO</name>
<dbReference type="EMBL" id="LR589102">
    <property type="protein sequence ID" value="VTP00393.1"/>
    <property type="molecule type" value="Genomic_DNA"/>
</dbReference>
<protein>
    <submittedName>
        <fullName evidence="1">Uncharacterized protein</fullName>
    </submittedName>
</protein>
<reference evidence="1" key="1">
    <citation type="submission" date="2019-05" db="EMBL/GenBank/DDBJ databases">
        <authorList>
            <person name="Naeem R."/>
            <person name="Antony C."/>
            <person name="Guan Q."/>
        </authorList>
    </citation>
    <scope>NUCLEOTIDE SEQUENCE</scope>
    <source>
        <strain evidence="1">2</strain>
    </source>
</reference>